<dbReference type="GO" id="GO:0032993">
    <property type="term" value="C:protein-DNA complex"/>
    <property type="evidence" value="ECO:0007669"/>
    <property type="project" value="TreeGrafter"/>
</dbReference>
<dbReference type="InterPro" id="IPR001867">
    <property type="entry name" value="OmpR/PhoB-type_DNA-bd"/>
</dbReference>
<feature type="domain" description="OmpR/PhoB-type" evidence="11">
    <location>
        <begin position="132"/>
        <end position="226"/>
    </location>
</feature>
<keyword evidence="4" id="KW-0805">Transcription regulation</keyword>
<evidence type="ECO:0000256" key="1">
    <source>
        <dbReference type="ARBA" id="ARBA00018672"/>
    </source>
</evidence>
<keyword evidence="5 9" id="KW-0238">DNA-binding</keyword>
<gene>
    <name evidence="12" type="ORF">C7383_101512</name>
</gene>
<comment type="function">
    <text evidence="7">May play the central regulatory role in sporulation. It may be an element of the effector pathway responsible for the activation of sporulation genes in response to nutritional stress. Spo0A may act in concert with spo0H (a sigma factor) to control the expression of some genes that are critical to the sporulation process.</text>
</comment>
<dbReference type="Gene3D" id="1.10.10.10">
    <property type="entry name" value="Winged helix-like DNA-binding domain superfamily/Winged helix DNA-binding domain"/>
    <property type="match status" value="1"/>
</dbReference>
<dbReference type="InterPro" id="IPR011006">
    <property type="entry name" value="CheY-like_superfamily"/>
</dbReference>
<feature type="modified residue" description="4-aspartylphosphate" evidence="8">
    <location>
        <position position="56"/>
    </location>
</feature>
<dbReference type="InterPro" id="IPR001789">
    <property type="entry name" value="Sig_transdc_resp-reg_receiver"/>
</dbReference>
<feature type="DNA-binding region" description="OmpR/PhoB-type" evidence="9">
    <location>
        <begin position="132"/>
        <end position="226"/>
    </location>
</feature>
<feature type="domain" description="Response regulatory" evidence="10">
    <location>
        <begin position="7"/>
        <end position="120"/>
    </location>
</feature>
<evidence type="ECO:0000256" key="6">
    <source>
        <dbReference type="ARBA" id="ARBA00023163"/>
    </source>
</evidence>
<sequence length="234" mass="27305">MGNCELTILIVEDDESIRNILKSFIKQHGYNIITANDGIDGYHKFREASPDLVILDIMMPRMNGYDLLSKIRGSSDVPVILLTALGKEKDQSHGFDLEADDYIIKPFSYPILMKRIEAIFRRNKKINTVDKNTALIFGDLRVETARAEIYYKEEQIKFTPKEYELIKFMLEHKNQVFTRTHLLDILWGEDYYGNEKVVDNHIKNIRKKLDMELIETVWGMGYKIAGRNQEAPKR</sequence>
<evidence type="ECO:0000256" key="9">
    <source>
        <dbReference type="PROSITE-ProRule" id="PRU01091"/>
    </source>
</evidence>
<dbReference type="Proteomes" id="UP000245412">
    <property type="component" value="Unassembled WGS sequence"/>
</dbReference>
<dbReference type="SMART" id="SM00862">
    <property type="entry name" value="Trans_reg_C"/>
    <property type="match status" value="1"/>
</dbReference>
<protein>
    <recommendedName>
        <fullName evidence="1">Stage 0 sporulation protein A homolog</fullName>
    </recommendedName>
</protein>
<dbReference type="GO" id="GO:0006355">
    <property type="term" value="P:regulation of DNA-templated transcription"/>
    <property type="evidence" value="ECO:0007669"/>
    <property type="project" value="InterPro"/>
</dbReference>
<dbReference type="GO" id="GO:0000156">
    <property type="term" value="F:phosphorelay response regulator activity"/>
    <property type="evidence" value="ECO:0007669"/>
    <property type="project" value="TreeGrafter"/>
</dbReference>
<evidence type="ECO:0000256" key="2">
    <source>
        <dbReference type="ARBA" id="ARBA00022553"/>
    </source>
</evidence>
<reference evidence="12 13" key="1">
    <citation type="submission" date="2018-05" db="EMBL/GenBank/DDBJ databases">
        <authorList>
            <person name="Goeker M."/>
            <person name="Huntemann M."/>
            <person name="Clum A."/>
            <person name="Pillay M."/>
            <person name="Palaniappan K."/>
            <person name="Varghese N."/>
            <person name="Mikhailova N."/>
            <person name="Stamatis D."/>
            <person name="Reddy T."/>
            <person name="Daum C."/>
            <person name="Shapiro N."/>
            <person name="Ivanova N."/>
            <person name="Kyrpides N."/>
            <person name="Woyke T."/>
        </authorList>
    </citation>
    <scope>NUCLEOTIDE SEQUENCE [LARGE SCALE GENOMIC DNA]</scope>
    <source>
        <strain evidence="12 13">DSM 26524</strain>
    </source>
</reference>
<evidence type="ECO:0000256" key="7">
    <source>
        <dbReference type="ARBA" id="ARBA00024867"/>
    </source>
</evidence>
<dbReference type="Gene3D" id="3.40.50.2300">
    <property type="match status" value="1"/>
</dbReference>
<dbReference type="PROSITE" id="PS51755">
    <property type="entry name" value="OMPR_PHOB"/>
    <property type="match status" value="1"/>
</dbReference>
<dbReference type="PANTHER" id="PTHR48111:SF40">
    <property type="entry name" value="PHOSPHATE REGULON TRANSCRIPTIONAL REGULATORY PROTEIN PHOB"/>
    <property type="match status" value="1"/>
</dbReference>
<dbReference type="SMART" id="SM00448">
    <property type="entry name" value="REC"/>
    <property type="match status" value="1"/>
</dbReference>
<organism evidence="12 13">
    <name type="scientific">Murimonas intestini</name>
    <dbReference type="NCBI Taxonomy" id="1337051"/>
    <lineage>
        <taxon>Bacteria</taxon>
        <taxon>Bacillati</taxon>
        <taxon>Bacillota</taxon>
        <taxon>Clostridia</taxon>
        <taxon>Lachnospirales</taxon>
        <taxon>Lachnospiraceae</taxon>
        <taxon>Murimonas</taxon>
    </lineage>
</organism>
<evidence type="ECO:0000256" key="8">
    <source>
        <dbReference type="PROSITE-ProRule" id="PRU00169"/>
    </source>
</evidence>
<evidence type="ECO:0000313" key="12">
    <source>
        <dbReference type="EMBL" id="PWJ79135.1"/>
    </source>
</evidence>
<dbReference type="AlphaFoldDB" id="A0AB73TA95"/>
<dbReference type="GO" id="GO:0005829">
    <property type="term" value="C:cytosol"/>
    <property type="evidence" value="ECO:0007669"/>
    <property type="project" value="TreeGrafter"/>
</dbReference>
<keyword evidence="3" id="KW-0902">Two-component regulatory system</keyword>
<dbReference type="CDD" id="cd17574">
    <property type="entry name" value="REC_OmpR"/>
    <property type="match status" value="1"/>
</dbReference>
<evidence type="ECO:0000259" key="11">
    <source>
        <dbReference type="PROSITE" id="PS51755"/>
    </source>
</evidence>
<evidence type="ECO:0000259" key="10">
    <source>
        <dbReference type="PROSITE" id="PS50110"/>
    </source>
</evidence>
<dbReference type="FunFam" id="3.40.50.2300:FF:000001">
    <property type="entry name" value="DNA-binding response regulator PhoB"/>
    <property type="match status" value="1"/>
</dbReference>
<dbReference type="Pfam" id="PF00486">
    <property type="entry name" value="Trans_reg_C"/>
    <property type="match status" value="1"/>
</dbReference>
<dbReference type="CDD" id="cd00383">
    <property type="entry name" value="trans_reg_C"/>
    <property type="match status" value="1"/>
</dbReference>
<evidence type="ECO:0000313" key="13">
    <source>
        <dbReference type="Proteomes" id="UP000245412"/>
    </source>
</evidence>
<dbReference type="GO" id="GO:0000976">
    <property type="term" value="F:transcription cis-regulatory region binding"/>
    <property type="evidence" value="ECO:0007669"/>
    <property type="project" value="TreeGrafter"/>
</dbReference>
<keyword evidence="13" id="KW-1185">Reference proteome</keyword>
<dbReference type="InterPro" id="IPR036388">
    <property type="entry name" value="WH-like_DNA-bd_sf"/>
</dbReference>
<dbReference type="InterPro" id="IPR039420">
    <property type="entry name" value="WalR-like"/>
</dbReference>
<dbReference type="EMBL" id="QGGY01000001">
    <property type="protein sequence ID" value="PWJ79135.1"/>
    <property type="molecule type" value="Genomic_DNA"/>
</dbReference>
<dbReference type="FunFam" id="1.10.10.10:FF:000018">
    <property type="entry name" value="DNA-binding response regulator ResD"/>
    <property type="match status" value="1"/>
</dbReference>
<dbReference type="RefSeq" id="WP_109624545.1">
    <property type="nucleotide sequence ID" value="NZ_JANKBI010000001.1"/>
</dbReference>
<evidence type="ECO:0000256" key="3">
    <source>
        <dbReference type="ARBA" id="ARBA00023012"/>
    </source>
</evidence>
<keyword evidence="6" id="KW-0804">Transcription</keyword>
<accession>A0AB73TA95</accession>
<evidence type="ECO:0000256" key="5">
    <source>
        <dbReference type="ARBA" id="ARBA00023125"/>
    </source>
</evidence>
<dbReference type="Pfam" id="PF00072">
    <property type="entry name" value="Response_reg"/>
    <property type="match status" value="1"/>
</dbReference>
<comment type="caution">
    <text evidence="12">The sequence shown here is derived from an EMBL/GenBank/DDBJ whole genome shotgun (WGS) entry which is preliminary data.</text>
</comment>
<name>A0AB73TA95_9FIRM</name>
<dbReference type="SUPFAM" id="SSF52172">
    <property type="entry name" value="CheY-like"/>
    <property type="match status" value="1"/>
</dbReference>
<keyword evidence="2 8" id="KW-0597">Phosphoprotein</keyword>
<dbReference type="PROSITE" id="PS50110">
    <property type="entry name" value="RESPONSE_REGULATORY"/>
    <property type="match status" value="1"/>
</dbReference>
<dbReference type="PANTHER" id="PTHR48111">
    <property type="entry name" value="REGULATOR OF RPOS"/>
    <property type="match status" value="1"/>
</dbReference>
<evidence type="ECO:0000256" key="4">
    <source>
        <dbReference type="ARBA" id="ARBA00023015"/>
    </source>
</evidence>
<proteinExistence type="predicted"/>